<dbReference type="SUPFAM" id="SSF53623">
    <property type="entry name" value="MurD-like peptide ligases, catalytic domain"/>
    <property type="match status" value="1"/>
</dbReference>
<dbReference type="HAMAP" id="MF_00208">
    <property type="entry name" value="MurE"/>
    <property type="match status" value="1"/>
</dbReference>
<comment type="catalytic activity">
    <reaction evidence="7">
        <text>UDP-N-acetyl-alpha-D-muramoyl-L-alanyl-D-glutamate + meso-2,6-diaminopimelate + ATP = UDP-N-acetyl-alpha-D-muramoyl-L-alanyl-gamma-D-glutamyl-meso-2,6-diaminopimelate + ADP + phosphate + H(+)</text>
        <dbReference type="Rhea" id="RHEA:23676"/>
        <dbReference type="ChEBI" id="CHEBI:15378"/>
        <dbReference type="ChEBI" id="CHEBI:30616"/>
        <dbReference type="ChEBI" id="CHEBI:43474"/>
        <dbReference type="ChEBI" id="CHEBI:57791"/>
        <dbReference type="ChEBI" id="CHEBI:83900"/>
        <dbReference type="ChEBI" id="CHEBI:83905"/>
        <dbReference type="ChEBI" id="CHEBI:456216"/>
        <dbReference type="EC" id="6.3.2.13"/>
    </reaction>
</comment>
<dbReference type="Gene3D" id="3.40.1190.10">
    <property type="entry name" value="Mur-like, catalytic domain"/>
    <property type="match status" value="1"/>
</dbReference>
<dbReference type="EC" id="6.3.2.13" evidence="7"/>
<keyword evidence="7 12" id="KW-0436">Ligase</keyword>
<feature type="short sequence motif" description="Meso-diaminopimelate recognition motif" evidence="7">
    <location>
        <begin position="419"/>
        <end position="422"/>
    </location>
</feature>
<feature type="modified residue" description="N6-carboxylysine" evidence="7">
    <location>
        <position position="236"/>
    </location>
</feature>
<name>A0A923PJK2_9BACT</name>
<organism evidence="12 13">
    <name type="scientific">Neolewinella lacunae</name>
    <dbReference type="NCBI Taxonomy" id="1517758"/>
    <lineage>
        <taxon>Bacteria</taxon>
        <taxon>Pseudomonadati</taxon>
        <taxon>Bacteroidota</taxon>
        <taxon>Saprospiria</taxon>
        <taxon>Saprospirales</taxon>
        <taxon>Lewinellaceae</taxon>
        <taxon>Neolewinella</taxon>
    </lineage>
</organism>
<proteinExistence type="inferred from homology"/>
<dbReference type="InterPro" id="IPR004101">
    <property type="entry name" value="Mur_ligase_C"/>
</dbReference>
<keyword evidence="3 7" id="KW-0133">Cell shape</keyword>
<dbReference type="NCBIfam" id="NF001126">
    <property type="entry name" value="PRK00139.1-4"/>
    <property type="match status" value="1"/>
</dbReference>
<keyword evidence="13" id="KW-1185">Reference proteome</keyword>
<feature type="domain" description="Mur ligase central" evidence="11">
    <location>
        <begin position="125"/>
        <end position="321"/>
    </location>
</feature>
<gene>
    <name evidence="7" type="primary">murE</name>
    <name evidence="12" type="ORF">H9S92_10080</name>
</gene>
<keyword evidence="7" id="KW-0547">Nucleotide-binding</keyword>
<keyword evidence="7" id="KW-0460">Magnesium</keyword>
<feature type="binding site" evidence="7">
    <location>
        <begin position="419"/>
        <end position="422"/>
    </location>
    <ligand>
        <name>meso-2,6-diaminopimelate</name>
        <dbReference type="ChEBI" id="CHEBI:57791"/>
    </ligand>
</feature>
<dbReference type="InterPro" id="IPR013221">
    <property type="entry name" value="Mur_ligase_cen"/>
</dbReference>
<evidence type="ECO:0000313" key="12">
    <source>
        <dbReference type="EMBL" id="MBC6994514.1"/>
    </source>
</evidence>
<comment type="caution">
    <text evidence="12">The sequence shown here is derived from an EMBL/GenBank/DDBJ whole genome shotgun (WGS) entry which is preliminary data.</text>
</comment>
<dbReference type="NCBIfam" id="TIGR01085">
    <property type="entry name" value="murE"/>
    <property type="match status" value="1"/>
</dbReference>
<feature type="binding site" evidence="7">
    <location>
        <position position="31"/>
    </location>
    <ligand>
        <name>UDP-N-acetyl-alpha-D-muramoyl-L-alanyl-D-glutamate</name>
        <dbReference type="ChEBI" id="CHEBI:83900"/>
    </ligand>
</feature>
<feature type="binding site" evidence="7">
    <location>
        <position position="204"/>
    </location>
    <ligand>
        <name>UDP-N-acetyl-alpha-D-muramoyl-L-alanyl-D-glutamate</name>
        <dbReference type="ChEBI" id="CHEBI:83900"/>
    </ligand>
</feature>
<comment type="pathway">
    <text evidence="7 8">Cell wall biogenesis; peptidoglycan biosynthesis.</text>
</comment>
<dbReference type="Pfam" id="PF01225">
    <property type="entry name" value="Mur_ligase"/>
    <property type="match status" value="1"/>
</dbReference>
<protein>
    <recommendedName>
        <fullName evidence="7">UDP-N-acetylmuramoyl-L-alanyl-D-glutamate--2,6-diaminopimelate ligase</fullName>
        <ecNumber evidence="7">6.3.2.13</ecNumber>
    </recommendedName>
    <alternativeName>
        <fullName evidence="7">Meso-A2pm-adding enzyme</fullName>
    </alternativeName>
    <alternativeName>
        <fullName evidence="7">Meso-diaminopimelate-adding enzyme</fullName>
    </alternativeName>
    <alternativeName>
        <fullName evidence="7">UDP-MurNAc-L-Ala-D-Glu:meso-diaminopimelate ligase</fullName>
    </alternativeName>
    <alternativeName>
        <fullName evidence="7">UDP-MurNAc-tripeptide synthetase</fullName>
    </alternativeName>
    <alternativeName>
        <fullName evidence="7">UDP-N-acetylmuramyl-tripeptide synthetase</fullName>
    </alternativeName>
</protein>
<feature type="domain" description="Mur ligase N-terminal catalytic" evidence="9">
    <location>
        <begin position="24"/>
        <end position="113"/>
    </location>
</feature>
<dbReference type="Gene3D" id="3.40.1390.10">
    <property type="entry name" value="MurE/MurF, N-terminal domain"/>
    <property type="match status" value="1"/>
</dbReference>
<dbReference type="InterPro" id="IPR036565">
    <property type="entry name" value="Mur-like_cat_sf"/>
</dbReference>
<evidence type="ECO:0000256" key="1">
    <source>
        <dbReference type="ARBA" id="ARBA00005898"/>
    </source>
</evidence>
<keyword evidence="4 7" id="KW-0573">Peptidoglycan synthesis</keyword>
<keyword evidence="7" id="KW-0067">ATP-binding</keyword>
<evidence type="ECO:0000313" key="13">
    <source>
        <dbReference type="Proteomes" id="UP000650081"/>
    </source>
</evidence>
<evidence type="ECO:0000256" key="4">
    <source>
        <dbReference type="ARBA" id="ARBA00022984"/>
    </source>
</evidence>
<dbReference type="GO" id="GO:0071555">
    <property type="term" value="P:cell wall organization"/>
    <property type="evidence" value="ECO:0007669"/>
    <property type="project" value="UniProtKB-KW"/>
</dbReference>
<dbReference type="GO" id="GO:0005524">
    <property type="term" value="F:ATP binding"/>
    <property type="evidence" value="ECO:0007669"/>
    <property type="project" value="UniProtKB-UniRule"/>
</dbReference>
<dbReference type="RefSeq" id="WP_187466585.1">
    <property type="nucleotide sequence ID" value="NZ_JACSIT010000100.1"/>
</dbReference>
<evidence type="ECO:0000256" key="8">
    <source>
        <dbReference type="RuleBase" id="RU004135"/>
    </source>
</evidence>
<comment type="function">
    <text evidence="7">Catalyzes the addition of meso-diaminopimelic acid to the nucleotide precursor UDP-N-acetylmuramoyl-L-alanyl-D-glutamate (UMAG) in the biosynthesis of bacterial cell-wall peptidoglycan.</text>
</comment>
<comment type="cofactor">
    <cofactor evidence="7">
        <name>Mg(2+)</name>
        <dbReference type="ChEBI" id="CHEBI:18420"/>
    </cofactor>
</comment>
<dbReference type="Gene3D" id="3.90.190.20">
    <property type="entry name" value="Mur ligase, C-terminal domain"/>
    <property type="match status" value="1"/>
</dbReference>
<evidence type="ECO:0000259" key="9">
    <source>
        <dbReference type="Pfam" id="PF01225"/>
    </source>
</evidence>
<feature type="binding site" evidence="7">
    <location>
        <position position="395"/>
    </location>
    <ligand>
        <name>meso-2,6-diaminopimelate</name>
        <dbReference type="ChEBI" id="CHEBI:57791"/>
    </ligand>
</feature>
<dbReference type="GO" id="GO:0008360">
    <property type="term" value="P:regulation of cell shape"/>
    <property type="evidence" value="ECO:0007669"/>
    <property type="project" value="UniProtKB-KW"/>
</dbReference>
<dbReference type="Pfam" id="PF02875">
    <property type="entry name" value="Mur_ligase_C"/>
    <property type="match status" value="1"/>
</dbReference>
<reference evidence="12" key="1">
    <citation type="submission" date="2020-08" db="EMBL/GenBank/DDBJ databases">
        <title>Lewinella bacteria from marine environments.</title>
        <authorList>
            <person name="Zhong Y."/>
        </authorList>
    </citation>
    <scope>NUCLEOTIDE SEQUENCE</scope>
    <source>
        <strain evidence="12">KCTC 42187</strain>
    </source>
</reference>
<comment type="PTM">
    <text evidence="7">Carboxylation is probably crucial for Mg(2+) binding and, consequently, for the gamma-phosphate positioning of ATP.</text>
</comment>
<dbReference type="EMBL" id="JACSIT010000100">
    <property type="protein sequence ID" value="MBC6994514.1"/>
    <property type="molecule type" value="Genomic_DNA"/>
</dbReference>
<feature type="binding site" evidence="7">
    <location>
        <position position="202"/>
    </location>
    <ligand>
        <name>UDP-N-acetyl-alpha-D-muramoyl-L-alanyl-D-glutamate</name>
        <dbReference type="ChEBI" id="CHEBI:83900"/>
    </ligand>
</feature>
<dbReference type="GO" id="GO:0000287">
    <property type="term" value="F:magnesium ion binding"/>
    <property type="evidence" value="ECO:0007669"/>
    <property type="project" value="UniProtKB-UniRule"/>
</dbReference>
<dbReference type="PANTHER" id="PTHR23135:SF4">
    <property type="entry name" value="UDP-N-ACETYLMURAMOYL-L-ALANYL-D-GLUTAMATE--2,6-DIAMINOPIMELATE LIGASE MURE HOMOLOG, CHLOROPLASTIC"/>
    <property type="match status" value="1"/>
</dbReference>
<dbReference type="InterPro" id="IPR005761">
    <property type="entry name" value="UDP-N-AcMur-Glu-dNH2Pim_ligase"/>
</dbReference>
<keyword evidence="7" id="KW-0963">Cytoplasm</keyword>
<dbReference type="GO" id="GO:0009252">
    <property type="term" value="P:peptidoglycan biosynthetic process"/>
    <property type="evidence" value="ECO:0007669"/>
    <property type="project" value="UniProtKB-UniRule"/>
</dbReference>
<dbReference type="GO" id="GO:0008765">
    <property type="term" value="F:UDP-N-acetylmuramoylalanyl-D-glutamate-2,6-diaminopimelate ligase activity"/>
    <property type="evidence" value="ECO:0007669"/>
    <property type="project" value="UniProtKB-UniRule"/>
</dbReference>
<keyword evidence="2 7" id="KW-0132">Cell division</keyword>
<feature type="binding site" evidence="7">
    <location>
        <begin position="127"/>
        <end position="133"/>
    </location>
    <ligand>
        <name>ATP</name>
        <dbReference type="ChEBI" id="CHEBI:30616"/>
    </ligand>
</feature>
<feature type="binding site" evidence="7">
    <location>
        <position position="477"/>
    </location>
    <ligand>
        <name>meso-2,6-diaminopimelate</name>
        <dbReference type="ChEBI" id="CHEBI:57791"/>
    </ligand>
</feature>
<dbReference type="SUPFAM" id="SSF63418">
    <property type="entry name" value="MurE/MurF N-terminal domain"/>
    <property type="match status" value="1"/>
</dbReference>
<dbReference type="AlphaFoldDB" id="A0A923PJK2"/>
<evidence type="ECO:0000256" key="6">
    <source>
        <dbReference type="ARBA" id="ARBA00023316"/>
    </source>
</evidence>
<dbReference type="GO" id="GO:0005737">
    <property type="term" value="C:cytoplasm"/>
    <property type="evidence" value="ECO:0007669"/>
    <property type="project" value="UniProtKB-SubCell"/>
</dbReference>
<feature type="domain" description="Mur ligase C-terminal" evidence="10">
    <location>
        <begin position="343"/>
        <end position="475"/>
    </location>
</feature>
<dbReference type="SUPFAM" id="SSF53244">
    <property type="entry name" value="MurD-like peptide ligases, peptide-binding domain"/>
    <property type="match status" value="1"/>
</dbReference>
<dbReference type="InterPro" id="IPR000713">
    <property type="entry name" value="Mur_ligase_N"/>
</dbReference>
<evidence type="ECO:0000259" key="10">
    <source>
        <dbReference type="Pfam" id="PF02875"/>
    </source>
</evidence>
<comment type="similarity">
    <text evidence="1 7">Belongs to the MurCDEF family. MurE subfamily.</text>
</comment>
<evidence type="ECO:0000256" key="3">
    <source>
        <dbReference type="ARBA" id="ARBA00022960"/>
    </source>
</evidence>
<dbReference type="InterPro" id="IPR036615">
    <property type="entry name" value="Mur_ligase_C_dom_sf"/>
</dbReference>
<dbReference type="InterPro" id="IPR035911">
    <property type="entry name" value="MurE/MurF_N"/>
</dbReference>
<keyword evidence="6 7" id="KW-0961">Cell wall biogenesis/degradation</keyword>
<comment type="caution">
    <text evidence="7">Lacks conserved residue(s) required for the propagation of feature annotation.</text>
</comment>
<keyword evidence="5 7" id="KW-0131">Cell cycle</keyword>
<dbReference type="GO" id="GO:0051301">
    <property type="term" value="P:cell division"/>
    <property type="evidence" value="ECO:0007669"/>
    <property type="project" value="UniProtKB-KW"/>
</dbReference>
<feature type="binding site" evidence="7">
    <location>
        <begin position="169"/>
        <end position="170"/>
    </location>
    <ligand>
        <name>UDP-N-acetyl-alpha-D-muramoyl-L-alanyl-D-glutamate</name>
        <dbReference type="ChEBI" id="CHEBI:83900"/>
    </ligand>
</feature>
<sequence>MLLTPIIDRIRPLAITGELAGRGVSGVVFDSRKVTPGSLFVAVRGTQVDGHAYIAQAIAAGAAVIVHEGALAGDSPGEFRDAGQGTMSNAEGPVFLSVADSARALGILASEFYGNPSQVLRLIGITGTNGKTTVSTLLHDLFTRLGYKAGLLSTVEVRIGTAIVAATHTTPDALAINAHLADMVAAGCDYAFMEVSSHAVAQSRIEGLVFAGGVFTNLTHDHLDYHGTFAAYRDAKKAFFDGLPKTAFALSNADDKNGAVMLQNTVASKKFYSLRKVVDYRAKVLGNSPQGLQLEVNGTEVFTRLLGRFNAYNLLAAYGVATELGQESQDVLVALSSLSAANGRLDYVIDPAGQLTAVVDYAHTPDALQNVLETLREVLQPGSALLCVVGAGGDRDRTKRPSMARLAASLADRAILTSDNPRSEDPEAILSEMEAGLDTPQLRAKTLRITDRRSAIRTAVELARPGDILLVAGKGHETYQEIKGQRLPFDDKLEIANALQLRSHAR</sequence>
<accession>A0A923PJK2</accession>
<evidence type="ECO:0000256" key="2">
    <source>
        <dbReference type="ARBA" id="ARBA00022618"/>
    </source>
</evidence>
<dbReference type="PANTHER" id="PTHR23135">
    <property type="entry name" value="MUR LIGASE FAMILY MEMBER"/>
    <property type="match status" value="1"/>
</dbReference>
<dbReference type="Pfam" id="PF08245">
    <property type="entry name" value="Mur_ligase_M"/>
    <property type="match status" value="1"/>
</dbReference>
<evidence type="ECO:0000259" key="11">
    <source>
        <dbReference type="Pfam" id="PF08245"/>
    </source>
</evidence>
<feature type="binding site" evidence="7">
    <location>
        <position position="196"/>
    </location>
    <ligand>
        <name>UDP-N-acetyl-alpha-D-muramoyl-L-alanyl-D-glutamate</name>
        <dbReference type="ChEBI" id="CHEBI:83900"/>
    </ligand>
</feature>
<dbReference type="Proteomes" id="UP000650081">
    <property type="component" value="Unassembled WGS sequence"/>
</dbReference>
<evidence type="ECO:0000256" key="5">
    <source>
        <dbReference type="ARBA" id="ARBA00023306"/>
    </source>
</evidence>
<feature type="binding site" evidence="7">
    <location>
        <position position="473"/>
    </location>
    <ligand>
        <name>meso-2,6-diaminopimelate</name>
        <dbReference type="ChEBI" id="CHEBI:57791"/>
    </ligand>
</feature>
<comment type="subcellular location">
    <subcellularLocation>
        <location evidence="7 8">Cytoplasm</location>
    </subcellularLocation>
</comment>
<evidence type="ECO:0000256" key="7">
    <source>
        <dbReference type="HAMAP-Rule" id="MF_00208"/>
    </source>
</evidence>